<comment type="caution">
    <text evidence="1">The sequence shown here is derived from an EMBL/GenBank/DDBJ whole genome shotgun (WGS) entry which is preliminary data.</text>
</comment>
<organism evidence="1 2">
    <name type="scientific">Mesosutterella porci</name>
    <dbReference type="NCBI Taxonomy" id="2915351"/>
    <lineage>
        <taxon>Bacteria</taxon>
        <taxon>Pseudomonadati</taxon>
        <taxon>Pseudomonadota</taxon>
        <taxon>Betaproteobacteria</taxon>
        <taxon>Burkholderiales</taxon>
        <taxon>Sutterellaceae</taxon>
        <taxon>Mesosutterella</taxon>
    </lineage>
</organism>
<protein>
    <submittedName>
        <fullName evidence="1">Uncharacterized protein</fullName>
    </submittedName>
</protein>
<dbReference type="RefSeq" id="WP_237979142.1">
    <property type="nucleotide sequence ID" value="NZ_JAKNCT010000009.1"/>
</dbReference>
<reference evidence="1 2" key="1">
    <citation type="submission" date="2022-02" db="EMBL/GenBank/DDBJ databases">
        <title>Mesosutterella porci, a novel member of the family Sutterellaceae from pig feces.</title>
        <authorList>
            <person name="Wylensek D."/>
            <person name="Clavel T."/>
        </authorList>
    </citation>
    <scope>NUCLEOTIDE SEQUENCE [LARGE SCALE GENOMIC DNA]</scope>
    <source>
        <strain evidence="2">oilRF-744-wt-GAM-9</strain>
    </source>
</reference>
<dbReference type="EMBL" id="JAKNCT010000009">
    <property type="protein sequence ID" value="MCG5031408.1"/>
    <property type="molecule type" value="Genomic_DNA"/>
</dbReference>
<dbReference type="Proteomes" id="UP001297600">
    <property type="component" value="Unassembled WGS sequence"/>
</dbReference>
<sequence>MPLPFNAAQLAFLLSRLPAASQQAIRLLARTKGKTPQEVFAECLKEYLAGRIPPVDVSAALSTTHEVMYNMGYAFGRLRTLARNWSEGKGG</sequence>
<keyword evidence="2" id="KW-1185">Reference proteome</keyword>
<proteinExistence type="predicted"/>
<accession>A0ABS9MRZ9</accession>
<gene>
    <name evidence="1" type="ORF">MAF45_08145</name>
</gene>
<evidence type="ECO:0000313" key="2">
    <source>
        <dbReference type="Proteomes" id="UP001297600"/>
    </source>
</evidence>
<name>A0ABS9MRZ9_9BURK</name>
<evidence type="ECO:0000313" key="1">
    <source>
        <dbReference type="EMBL" id="MCG5031408.1"/>
    </source>
</evidence>